<proteinExistence type="predicted"/>
<accession>A0ACC0LKR9</accession>
<keyword evidence="2" id="KW-1185">Reference proteome</keyword>
<evidence type="ECO:0000313" key="2">
    <source>
        <dbReference type="Proteomes" id="UP001062846"/>
    </source>
</evidence>
<protein>
    <submittedName>
        <fullName evidence="1">Uncharacterized protein</fullName>
    </submittedName>
</protein>
<dbReference type="Proteomes" id="UP001062846">
    <property type="component" value="Chromosome 12"/>
</dbReference>
<organism evidence="1 2">
    <name type="scientific">Rhododendron molle</name>
    <name type="common">Chinese azalea</name>
    <name type="synonym">Azalea mollis</name>
    <dbReference type="NCBI Taxonomy" id="49168"/>
    <lineage>
        <taxon>Eukaryota</taxon>
        <taxon>Viridiplantae</taxon>
        <taxon>Streptophyta</taxon>
        <taxon>Embryophyta</taxon>
        <taxon>Tracheophyta</taxon>
        <taxon>Spermatophyta</taxon>
        <taxon>Magnoliopsida</taxon>
        <taxon>eudicotyledons</taxon>
        <taxon>Gunneridae</taxon>
        <taxon>Pentapetalae</taxon>
        <taxon>asterids</taxon>
        <taxon>Ericales</taxon>
        <taxon>Ericaceae</taxon>
        <taxon>Ericoideae</taxon>
        <taxon>Rhodoreae</taxon>
        <taxon>Rhododendron</taxon>
    </lineage>
</organism>
<name>A0ACC0LKR9_RHOML</name>
<sequence length="630" mass="70630">MRFILKGLLSTSPVASTRAYGLSFSTSSLKPTLDCSNSTCPQSPTVSYLVNSCGLSLESAISASKNLQIGTTDQPDSVLTLLKSIGLGKSHIRNLIIKRPVILLADANKTLKPNVEDLEKVLEPNIAILINHGVPKPLLLKFFMSQTRSLVLNTHQFTEVVEEVDKLGFDPTSMLYLLAVNSLAIRQPMSMMTSEKKIRKLMGFFVNELKISPLVISKTPKLMLLSLEKRLVPRESAVSASKNLQFVTTDQPDSVLTLLESIGLGESHIRNLIIKRPVILLADANKTLKPNVEVFGSLGISGTDLLKLLTKDPRFLEVDAHSTVEFFSAYGFTKEQICMLTMKHPQLYWYNAPRNFKPKMEYFKSLGFSDAEIVQILLYVPYVLGRSLENTIIPSVQFIKRIVGTDENVLKAIKASYRIFDLGKVHEPNIAVLINHGVPKPLVLKFITSRSRSLVLNTHRFTEVVEEVDKLGFDPTSMLYLLAVNSLATINKSLWERKSGVYRSFGMSEDQILSAFIRQPMFMLTSEKKIRKLMGFFVNELKISPLVISKTPKLMLLSLEKRLVPRCSVLQLLMSKGAIKGDFSLVHALEMTHKKFEERYVSEYQNVIPEVVEACQGKIQFQGFSIELKA</sequence>
<reference evidence="1" key="1">
    <citation type="submission" date="2022-02" db="EMBL/GenBank/DDBJ databases">
        <title>Plant Genome Project.</title>
        <authorList>
            <person name="Zhang R.-G."/>
        </authorList>
    </citation>
    <scope>NUCLEOTIDE SEQUENCE</scope>
    <source>
        <strain evidence="1">AT1</strain>
    </source>
</reference>
<comment type="caution">
    <text evidence="1">The sequence shown here is derived from an EMBL/GenBank/DDBJ whole genome shotgun (WGS) entry which is preliminary data.</text>
</comment>
<gene>
    <name evidence="1" type="ORF">RHMOL_Rhmol12G0205600</name>
</gene>
<evidence type="ECO:0000313" key="1">
    <source>
        <dbReference type="EMBL" id="KAI8529177.1"/>
    </source>
</evidence>
<dbReference type="EMBL" id="CM046399">
    <property type="protein sequence ID" value="KAI8529177.1"/>
    <property type="molecule type" value="Genomic_DNA"/>
</dbReference>